<gene>
    <name evidence="5" type="ORF">RM780_11165</name>
</gene>
<feature type="domain" description="PucR C-terminal helix-turn-helix" evidence="2">
    <location>
        <begin position="332"/>
        <end position="390"/>
    </location>
</feature>
<organism evidence="5 6">
    <name type="scientific">Streptomyces boetiae</name>
    <dbReference type="NCBI Taxonomy" id="3075541"/>
    <lineage>
        <taxon>Bacteria</taxon>
        <taxon>Bacillati</taxon>
        <taxon>Actinomycetota</taxon>
        <taxon>Actinomycetes</taxon>
        <taxon>Kitasatosporales</taxon>
        <taxon>Streptomycetaceae</taxon>
        <taxon>Streptomyces</taxon>
    </lineage>
</organism>
<feature type="domain" description="CdaR GGDEF-like" evidence="4">
    <location>
        <begin position="180"/>
        <end position="281"/>
    </location>
</feature>
<comment type="similarity">
    <text evidence="1">Belongs to the CdaR family.</text>
</comment>
<dbReference type="InterPro" id="IPR025736">
    <property type="entry name" value="PucR_C-HTH_dom"/>
</dbReference>
<dbReference type="RefSeq" id="WP_311630469.1">
    <property type="nucleotide sequence ID" value="NZ_JAVREN010000012.1"/>
</dbReference>
<dbReference type="InterPro" id="IPR025751">
    <property type="entry name" value="RsbRD_N_dom"/>
</dbReference>
<dbReference type="Proteomes" id="UP001183388">
    <property type="component" value="Unassembled WGS sequence"/>
</dbReference>
<evidence type="ECO:0000313" key="5">
    <source>
        <dbReference type="EMBL" id="MDT0307520.1"/>
    </source>
</evidence>
<evidence type="ECO:0000256" key="1">
    <source>
        <dbReference type="ARBA" id="ARBA00006754"/>
    </source>
</evidence>
<comment type="caution">
    <text evidence="5">The sequence shown here is derived from an EMBL/GenBank/DDBJ whole genome shotgun (WGS) entry which is preliminary data.</text>
</comment>
<dbReference type="InterPro" id="IPR042070">
    <property type="entry name" value="PucR_C-HTH_sf"/>
</dbReference>
<evidence type="ECO:0000259" key="4">
    <source>
        <dbReference type="Pfam" id="PF17853"/>
    </source>
</evidence>
<dbReference type="PANTHER" id="PTHR33744:SF1">
    <property type="entry name" value="DNA-BINDING TRANSCRIPTIONAL ACTIVATOR ADER"/>
    <property type="match status" value="1"/>
</dbReference>
<dbReference type="Pfam" id="PF13556">
    <property type="entry name" value="HTH_30"/>
    <property type="match status" value="1"/>
</dbReference>
<reference evidence="6" key="1">
    <citation type="submission" date="2023-07" db="EMBL/GenBank/DDBJ databases">
        <title>30 novel species of actinomycetes from the DSMZ collection.</title>
        <authorList>
            <person name="Nouioui I."/>
        </authorList>
    </citation>
    <scope>NUCLEOTIDE SEQUENCE [LARGE SCALE GENOMIC DNA]</scope>
    <source>
        <strain evidence="6">DSM 44917</strain>
    </source>
</reference>
<feature type="domain" description="RsbT co-antagonist protein RsbRD N-terminal" evidence="3">
    <location>
        <begin position="22"/>
        <end position="161"/>
    </location>
</feature>
<keyword evidence="6" id="KW-1185">Reference proteome</keyword>
<dbReference type="Pfam" id="PF17853">
    <property type="entry name" value="GGDEF_2"/>
    <property type="match status" value="1"/>
</dbReference>
<name>A0ABU2L7H2_9ACTN</name>
<dbReference type="PANTHER" id="PTHR33744">
    <property type="entry name" value="CARBOHYDRATE DIACID REGULATOR"/>
    <property type="match status" value="1"/>
</dbReference>
<sequence>MDHPASRSETISVVSALLRRAPELGDRLARNLRAELESYRDEDRVPADSLRESCRRNLELPLRHLLTPDRPPDLAPARKTGRDRALQGIPLPEVLYAFRTGFELLWSELVVEARRTEGVSSETLVPLAAEVWRLVGEYSDTMAMAYRETAAELTLRRERERSVLVEALFTGVITDRVTQWEAARTLGLSATGPYLVAAADVPAPGQEALPGVEAALLAGQVPSAWRLLPDQQIGVLSVRSADAEATALDILREHGTRLGVSPRYDALSDTPRALRLARLALAGLPAGKPGLAQFSDSPVAMLAAAAPEEARRLAGAVLEGVLGLPRRERDRLLETLEVWYAAGGSADEVGRRLFCHPNTVRYRLRAVEELTGRSLKDPGAVTDLGVALRALRLVPADAA</sequence>
<dbReference type="InterPro" id="IPR041522">
    <property type="entry name" value="CdaR_GGDEF"/>
</dbReference>
<dbReference type="Gene3D" id="1.10.10.2840">
    <property type="entry name" value="PucR C-terminal helix-turn-helix domain"/>
    <property type="match status" value="1"/>
</dbReference>
<evidence type="ECO:0000313" key="6">
    <source>
        <dbReference type="Proteomes" id="UP001183388"/>
    </source>
</evidence>
<protein>
    <submittedName>
        <fullName evidence="5">Helix-turn-helix domain-containing protein</fullName>
    </submittedName>
</protein>
<dbReference type="EMBL" id="JAVREN010000012">
    <property type="protein sequence ID" value="MDT0307520.1"/>
    <property type="molecule type" value="Genomic_DNA"/>
</dbReference>
<dbReference type="InterPro" id="IPR051448">
    <property type="entry name" value="CdaR-like_regulators"/>
</dbReference>
<evidence type="ECO:0000259" key="3">
    <source>
        <dbReference type="Pfam" id="PF14361"/>
    </source>
</evidence>
<dbReference type="Pfam" id="PF14361">
    <property type="entry name" value="RsbRD_N"/>
    <property type="match status" value="1"/>
</dbReference>
<proteinExistence type="inferred from homology"/>
<accession>A0ABU2L7H2</accession>
<evidence type="ECO:0000259" key="2">
    <source>
        <dbReference type="Pfam" id="PF13556"/>
    </source>
</evidence>